<reference evidence="1" key="1">
    <citation type="submission" date="2018-02" db="EMBL/GenBank/DDBJ databases">
        <title>Rhizophora mucronata_Transcriptome.</title>
        <authorList>
            <person name="Meera S.P."/>
            <person name="Sreeshan A."/>
            <person name="Augustine A."/>
        </authorList>
    </citation>
    <scope>NUCLEOTIDE SEQUENCE</scope>
    <source>
        <tissue evidence="1">Leaf</tissue>
    </source>
</reference>
<organism evidence="1">
    <name type="scientific">Rhizophora mucronata</name>
    <name type="common">Asiatic mangrove</name>
    <dbReference type="NCBI Taxonomy" id="61149"/>
    <lineage>
        <taxon>Eukaryota</taxon>
        <taxon>Viridiplantae</taxon>
        <taxon>Streptophyta</taxon>
        <taxon>Embryophyta</taxon>
        <taxon>Tracheophyta</taxon>
        <taxon>Spermatophyta</taxon>
        <taxon>Magnoliopsida</taxon>
        <taxon>eudicotyledons</taxon>
        <taxon>Gunneridae</taxon>
        <taxon>Pentapetalae</taxon>
        <taxon>rosids</taxon>
        <taxon>fabids</taxon>
        <taxon>Malpighiales</taxon>
        <taxon>Rhizophoraceae</taxon>
        <taxon>Rhizophora</taxon>
    </lineage>
</organism>
<sequence>MLLVCLNELTMM</sequence>
<name>A0A2P2P7K2_RHIMU</name>
<protein>
    <submittedName>
        <fullName evidence="1">Uncharacterized protein</fullName>
    </submittedName>
</protein>
<evidence type="ECO:0000313" key="1">
    <source>
        <dbReference type="EMBL" id="MBX50679.1"/>
    </source>
</evidence>
<dbReference type="EMBL" id="GGEC01070195">
    <property type="protein sequence ID" value="MBX50679.1"/>
    <property type="molecule type" value="Transcribed_RNA"/>
</dbReference>
<proteinExistence type="predicted"/>
<accession>A0A2P2P7K2</accession>